<dbReference type="GO" id="GO:0016020">
    <property type="term" value="C:membrane"/>
    <property type="evidence" value="ECO:0007669"/>
    <property type="project" value="UniProtKB-SubCell"/>
</dbReference>
<feature type="domain" description="Methyl-accepting transducer" evidence="6">
    <location>
        <begin position="170"/>
        <end position="304"/>
    </location>
</feature>
<keyword evidence="5" id="KW-0472">Membrane</keyword>
<evidence type="ECO:0000256" key="4">
    <source>
        <dbReference type="PROSITE-ProRule" id="PRU00284"/>
    </source>
</evidence>
<dbReference type="PANTHER" id="PTHR32089">
    <property type="entry name" value="METHYL-ACCEPTING CHEMOTAXIS PROTEIN MCPB"/>
    <property type="match status" value="1"/>
</dbReference>
<dbReference type="SUPFAM" id="SSF58104">
    <property type="entry name" value="Methyl-accepting chemotaxis protein (MCP) signaling domain"/>
    <property type="match status" value="1"/>
</dbReference>
<dbReference type="PROSITE" id="PS50111">
    <property type="entry name" value="CHEMOTAXIS_TRANSDUC_2"/>
    <property type="match status" value="1"/>
</dbReference>
<comment type="similarity">
    <text evidence="3">Belongs to the methyl-accepting chemotaxis (MCP) protein family.</text>
</comment>
<evidence type="ECO:0000256" key="2">
    <source>
        <dbReference type="ARBA" id="ARBA00023224"/>
    </source>
</evidence>
<proteinExistence type="inferred from homology"/>
<feature type="transmembrane region" description="Helical" evidence="5">
    <location>
        <begin position="33"/>
        <end position="50"/>
    </location>
</feature>
<dbReference type="AlphaFoldDB" id="A0A917Z6T6"/>
<evidence type="ECO:0000256" key="3">
    <source>
        <dbReference type="ARBA" id="ARBA00029447"/>
    </source>
</evidence>
<dbReference type="GO" id="GO:0007165">
    <property type="term" value="P:signal transduction"/>
    <property type="evidence" value="ECO:0007669"/>
    <property type="project" value="UniProtKB-KW"/>
</dbReference>
<keyword evidence="8" id="KW-1185">Reference proteome</keyword>
<dbReference type="EMBL" id="BMLS01000008">
    <property type="protein sequence ID" value="GGO74440.1"/>
    <property type="molecule type" value="Genomic_DNA"/>
</dbReference>
<dbReference type="Gene3D" id="1.10.287.950">
    <property type="entry name" value="Methyl-accepting chemotaxis protein"/>
    <property type="match status" value="1"/>
</dbReference>
<evidence type="ECO:0000256" key="5">
    <source>
        <dbReference type="SAM" id="Phobius"/>
    </source>
</evidence>
<dbReference type="Proteomes" id="UP000606935">
    <property type="component" value="Unassembled WGS sequence"/>
</dbReference>
<gene>
    <name evidence="7" type="ORF">GCM10010982_37270</name>
</gene>
<evidence type="ECO:0000313" key="7">
    <source>
        <dbReference type="EMBL" id="GGO74440.1"/>
    </source>
</evidence>
<protein>
    <submittedName>
        <fullName evidence="7">Chemotaxis signal transduction system methyl accepting sensory transducer</fullName>
    </submittedName>
</protein>
<comment type="caution">
    <text evidence="7">The sequence shown here is derived from an EMBL/GenBank/DDBJ whole genome shotgun (WGS) entry which is preliminary data.</text>
</comment>
<reference evidence="7" key="2">
    <citation type="submission" date="2020-09" db="EMBL/GenBank/DDBJ databases">
        <authorList>
            <person name="Sun Q."/>
            <person name="Zhou Y."/>
        </authorList>
    </citation>
    <scope>NUCLEOTIDE SEQUENCE</scope>
    <source>
        <strain evidence="7">CGMCC 1.7086</strain>
    </source>
</reference>
<dbReference type="GO" id="GO:0006935">
    <property type="term" value="P:chemotaxis"/>
    <property type="evidence" value="ECO:0007669"/>
    <property type="project" value="InterPro"/>
</dbReference>
<dbReference type="PANTHER" id="PTHR32089:SF41">
    <property type="entry name" value="METHYL-ACCEPTING CHEMOTAXIS PROTEIN"/>
    <property type="match status" value="1"/>
</dbReference>
<reference evidence="7" key="1">
    <citation type="journal article" date="2014" name="Int. J. Syst. Evol. Microbiol.">
        <title>Complete genome sequence of Corynebacterium casei LMG S-19264T (=DSM 44701T), isolated from a smear-ripened cheese.</title>
        <authorList>
            <consortium name="US DOE Joint Genome Institute (JGI-PGF)"/>
            <person name="Walter F."/>
            <person name="Albersmeier A."/>
            <person name="Kalinowski J."/>
            <person name="Ruckert C."/>
        </authorList>
    </citation>
    <scope>NUCLEOTIDE SEQUENCE</scope>
    <source>
        <strain evidence="7">CGMCC 1.7086</strain>
    </source>
</reference>
<dbReference type="SMART" id="SM00283">
    <property type="entry name" value="MA"/>
    <property type="match status" value="1"/>
</dbReference>
<name>A0A917Z6T6_9ALTE</name>
<accession>A0A917Z6T6</accession>
<dbReference type="Pfam" id="PF00015">
    <property type="entry name" value="MCPsignal"/>
    <property type="match status" value="1"/>
</dbReference>
<evidence type="ECO:0000313" key="8">
    <source>
        <dbReference type="Proteomes" id="UP000606935"/>
    </source>
</evidence>
<keyword evidence="5" id="KW-1133">Transmembrane helix</keyword>
<dbReference type="GO" id="GO:0004888">
    <property type="term" value="F:transmembrane signaling receptor activity"/>
    <property type="evidence" value="ECO:0007669"/>
    <property type="project" value="InterPro"/>
</dbReference>
<dbReference type="PRINTS" id="PR00260">
    <property type="entry name" value="CHEMTRNSDUCR"/>
</dbReference>
<evidence type="ECO:0000256" key="1">
    <source>
        <dbReference type="ARBA" id="ARBA00004370"/>
    </source>
</evidence>
<evidence type="ECO:0000259" key="6">
    <source>
        <dbReference type="PROSITE" id="PS50111"/>
    </source>
</evidence>
<comment type="subcellular location">
    <subcellularLocation>
        <location evidence="1">Membrane</location>
    </subcellularLocation>
</comment>
<dbReference type="InterPro" id="IPR004090">
    <property type="entry name" value="Chemotax_Me-accpt_rcpt"/>
</dbReference>
<organism evidence="7 8">
    <name type="scientific">Bowmanella pacifica</name>
    <dbReference type="NCBI Taxonomy" id="502051"/>
    <lineage>
        <taxon>Bacteria</taxon>
        <taxon>Pseudomonadati</taxon>
        <taxon>Pseudomonadota</taxon>
        <taxon>Gammaproteobacteria</taxon>
        <taxon>Alteromonadales</taxon>
        <taxon>Alteromonadaceae</taxon>
        <taxon>Bowmanella</taxon>
    </lineage>
</organism>
<dbReference type="InterPro" id="IPR004089">
    <property type="entry name" value="MCPsignal_dom"/>
</dbReference>
<sequence length="386" mass="42214">MDSMLKRKLVVSDGLMLIGCVGISLTLEWQGLGYLGIAVLTLGMLSWLFFRGLRADGEGVEPAQSVLFESRNHQLQALASELVPALKSCEASLLDIISTQTDAVSLLRHSFDQLQGLMQRQSQCIHSLLVSSDGSAEFNSSRMHDFAVNTGLMLDRFIATTVDMSASSMDLLEKVNKIYDAMPQVMKALKDIDEIASQTNLLALNAAIEAARAGDAGRGFAVVADEVRALSTRSAQFSEAIQKQLTTISTQIEALTEDVGKVASQDVSYVIEAKKEIQTALDMIVTKADEDNLTTKSLDGIAHELEEALHNAIRGLQFDDINGQNLQFNASLLKFTHEHLRDLDEADLSTLASELHSYLDKTRVNRQTHKNPVSSTTIQAGEVELF</sequence>
<keyword evidence="5" id="KW-0812">Transmembrane</keyword>
<keyword evidence="2 4" id="KW-0807">Transducer</keyword>